<comment type="caution">
    <text evidence="11">The sequence shown here is derived from an EMBL/GenBank/DDBJ whole genome shotgun (WGS) entry which is preliminary data.</text>
</comment>
<feature type="transmembrane region" description="Helical" evidence="10">
    <location>
        <begin position="148"/>
        <end position="167"/>
    </location>
</feature>
<keyword evidence="9 10" id="KW-0472">Membrane</keyword>
<evidence type="ECO:0000256" key="10">
    <source>
        <dbReference type="SAM" id="Phobius"/>
    </source>
</evidence>
<accession>A0A1G2UU62</accession>
<keyword evidence="4" id="KW-1003">Cell membrane</keyword>
<comment type="subcellular location">
    <subcellularLocation>
        <location evidence="1">Cell membrane</location>
        <topology evidence="1">Multi-pass membrane protein</topology>
    </subcellularLocation>
</comment>
<comment type="similarity">
    <text evidence="2">Belongs to the protease PrsW family.</text>
</comment>
<name>A0A1G2UU62_9BACT</name>
<evidence type="ECO:0000256" key="1">
    <source>
        <dbReference type="ARBA" id="ARBA00004651"/>
    </source>
</evidence>
<dbReference type="GO" id="GO:0008233">
    <property type="term" value="F:peptidase activity"/>
    <property type="evidence" value="ECO:0007669"/>
    <property type="project" value="UniProtKB-KW"/>
</dbReference>
<protein>
    <recommendedName>
        <fullName evidence="3">Protease PrsW</fullName>
    </recommendedName>
</protein>
<dbReference type="AlphaFoldDB" id="A0A1G2UU62"/>
<keyword evidence="7" id="KW-0378">Hydrolase</keyword>
<keyword evidence="5" id="KW-0645">Protease</keyword>
<organism evidence="11 12">
    <name type="scientific">Candidatus Zambryskibacteria bacterium RIFCSPLOWO2_12_FULL_39_16</name>
    <dbReference type="NCBI Taxonomy" id="1802775"/>
    <lineage>
        <taxon>Bacteria</taxon>
        <taxon>Candidatus Zambryskiibacteriota</taxon>
    </lineage>
</organism>
<dbReference type="InterPro" id="IPR023596">
    <property type="entry name" value="Peptidase_PrsW_arch/bac"/>
</dbReference>
<feature type="transmembrane region" description="Helical" evidence="10">
    <location>
        <begin position="37"/>
        <end position="56"/>
    </location>
</feature>
<keyword evidence="8 10" id="KW-1133">Transmembrane helix</keyword>
<feature type="transmembrane region" description="Helical" evidence="10">
    <location>
        <begin position="174"/>
        <end position="196"/>
    </location>
</feature>
<keyword evidence="6 10" id="KW-0812">Transmembrane</keyword>
<dbReference type="GO" id="GO:0006508">
    <property type="term" value="P:proteolysis"/>
    <property type="evidence" value="ECO:0007669"/>
    <property type="project" value="UniProtKB-KW"/>
</dbReference>
<evidence type="ECO:0000256" key="3">
    <source>
        <dbReference type="ARBA" id="ARBA00018997"/>
    </source>
</evidence>
<evidence type="ECO:0000256" key="2">
    <source>
        <dbReference type="ARBA" id="ARBA00009165"/>
    </source>
</evidence>
<dbReference type="PIRSF" id="PIRSF016933">
    <property type="entry name" value="PrsW"/>
    <property type="match status" value="1"/>
</dbReference>
<sequence length="228" mass="25764">MSSFNTIFLSLLGGVLPAILWLWFWLKEDKLHPEPKIRILLVFIGGMVSVFIVLPLEKLVFTTILSNVSLLTILLWATIEEISIYVATFFTALRNKVVDEPIDAIIYMITAALGFSALENTLFIFNLIDRGDFIQGIMTGNSRFLGATLLHVASSATIGVMIGLSYYKKPFAKRVFLFTGIVLSILLHTLFNLLIIKFENDLFFVFSGVWILIILLIVMIEKVKKVNR</sequence>
<evidence type="ECO:0000256" key="8">
    <source>
        <dbReference type="ARBA" id="ARBA00022989"/>
    </source>
</evidence>
<evidence type="ECO:0000313" key="11">
    <source>
        <dbReference type="EMBL" id="OHB12927.1"/>
    </source>
</evidence>
<feature type="transmembrane region" description="Helical" evidence="10">
    <location>
        <begin position="105"/>
        <end position="128"/>
    </location>
</feature>
<dbReference type="EMBL" id="MHWS01000001">
    <property type="protein sequence ID" value="OHB12927.1"/>
    <property type="molecule type" value="Genomic_DNA"/>
</dbReference>
<dbReference type="PANTHER" id="PTHR36844">
    <property type="entry name" value="PROTEASE PRSW"/>
    <property type="match status" value="1"/>
</dbReference>
<reference evidence="11 12" key="1">
    <citation type="journal article" date="2016" name="Nat. Commun.">
        <title>Thousands of microbial genomes shed light on interconnected biogeochemical processes in an aquifer system.</title>
        <authorList>
            <person name="Anantharaman K."/>
            <person name="Brown C.T."/>
            <person name="Hug L.A."/>
            <person name="Sharon I."/>
            <person name="Castelle C.J."/>
            <person name="Probst A.J."/>
            <person name="Thomas B.C."/>
            <person name="Singh A."/>
            <person name="Wilkins M.J."/>
            <person name="Karaoz U."/>
            <person name="Brodie E.L."/>
            <person name="Williams K.H."/>
            <person name="Hubbard S.S."/>
            <person name="Banfield J.F."/>
        </authorList>
    </citation>
    <scope>NUCLEOTIDE SEQUENCE [LARGE SCALE GENOMIC DNA]</scope>
</reference>
<proteinExistence type="inferred from homology"/>
<evidence type="ECO:0000256" key="4">
    <source>
        <dbReference type="ARBA" id="ARBA00022475"/>
    </source>
</evidence>
<evidence type="ECO:0000256" key="5">
    <source>
        <dbReference type="ARBA" id="ARBA00022670"/>
    </source>
</evidence>
<dbReference type="InterPro" id="IPR026898">
    <property type="entry name" value="PrsW"/>
</dbReference>
<evidence type="ECO:0000256" key="9">
    <source>
        <dbReference type="ARBA" id="ARBA00023136"/>
    </source>
</evidence>
<evidence type="ECO:0000313" key="12">
    <source>
        <dbReference type="Proteomes" id="UP000177276"/>
    </source>
</evidence>
<evidence type="ECO:0000256" key="7">
    <source>
        <dbReference type="ARBA" id="ARBA00022801"/>
    </source>
</evidence>
<evidence type="ECO:0000256" key="6">
    <source>
        <dbReference type="ARBA" id="ARBA00022692"/>
    </source>
</evidence>
<dbReference type="Pfam" id="PF13367">
    <property type="entry name" value="PrsW-protease"/>
    <property type="match status" value="1"/>
</dbReference>
<gene>
    <name evidence="11" type="ORF">A3G46_01680</name>
</gene>
<feature type="transmembrane region" description="Helical" evidence="10">
    <location>
        <begin position="68"/>
        <end position="93"/>
    </location>
</feature>
<dbReference type="Proteomes" id="UP000177276">
    <property type="component" value="Unassembled WGS sequence"/>
</dbReference>
<dbReference type="GO" id="GO:0005886">
    <property type="term" value="C:plasma membrane"/>
    <property type="evidence" value="ECO:0007669"/>
    <property type="project" value="UniProtKB-SubCell"/>
</dbReference>
<dbReference type="PANTHER" id="PTHR36844:SF1">
    <property type="entry name" value="PROTEASE PRSW"/>
    <property type="match status" value="1"/>
</dbReference>
<feature type="transmembrane region" description="Helical" evidence="10">
    <location>
        <begin position="6"/>
        <end position="25"/>
    </location>
</feature>
<feature type="transmembrane region" description="Helical" evidence="10">
    <location>
        <begin position="202"/>
        <end position="220"/>
    </location>
</feature>